<comment type="caution">
    <text evidence="1">The sequence shown here is derived from an EMBL/GenBank/DDBJ whole genome shotgun (WGS) entry which is preliminary data.</text>
</comment>
<dbReference type="EMBL" id="LLXL01000978">
    <property type="protein sequence ID" value="PKK67298.1"/>
    <property type="molecule type" value="Genomic_DNA"/>
</dbReference>
<accession>A0A2N1N077</accession>
<dbReference type="OrthoDB" id="2343985at2759"/>
<reference evidence="1 2" key="1">
    <citation type="submission" date="2016-04" db="EMBL/GenBank/DDBJ databases">
        <title>Genome analyses suggest a sexual origin of heterokaryosis in a supposedly ancient asexual fungus.</title>
        <authorList>
            <person name="Ropars J."/>
            <person name="Sedzielewska K."/>
            <person name="Noel J."/>
            <person name="Charron P."/>
            <person name="Farinelli L."/>
            <person name="Marton T."/>
            <person name="Kruger M."/>
            <person name="Pelin A."/>
            <person name="Brachmann A."/>
            <person name="Corradi N."/>
        </authorList>
    </citation>
    <scope>NUCLEOTIDE SEQUENCE [LARGE SCALE GENOMIC DNA]</scope>
    <source>
        <strain evidence="1 2">C2</strain>
    </source>
</reference>
<protein>
    <submittedName>
        <fullName evidence="1">Uncharacterized protein</fullName>
    </submittedName>
</protein>
<dbReference type="VEuPathDB" id="FungiDB:FUN_002393"/>
<evidence type="ECO:0000313" key="1">
    <source>
        <dbReference type="EMBL" id="PKK67298.1"/>
    </source>
</evidence>
<proteinExistence type="predicted"/>
<dbReference type="VEuPathDB" id="FungiDB:RhiirA1_457616"/>
<dbReference type="VEuPathDB" id="FungiDB:RhiirFUN_002455"/>
<organism evidence="1 2">
    <name type="scientific">Rhizophagus irregularis</name>
    <dbReference type="NCBI Taxonomy" id="588596"/>
    <lineage>
        <taxon>Eukaryota</taxon>
        <taxon>Fungi</taxon>
        <taxon>Fungi incertae sedis</taxon>
        <taxon>Mucoromycota</taxon>
        <taxon>Glomeromycotina</taxon>
        <taxon>Glomeromycetes</taxon>
        <taxon>Glomerales</taxon>
        <taxon>Glomeraceae</taxon>
        <taxon>Rhizophagus</taxon>
    </lineage>
</organism>
<gene>
    <name evidence="1" type="ORF">RhiirC2_783701</name>
</gene>
<evidence type="ECO:0000313" key="2">
    <source>
        <dbReference type="Proteomes" id="UP000233469"/>
    </source>
</evidence>
<dbReference type="AlphaFoldDB" id="A0A2N1N077"/>
<name>A0A2N1N077_9GLOM</name>
<sequence length="147" mass="17373">MISSKFWLGSKREEELEEKLYIALNSVTKLCEKCKKLQNLYKIHVKESKKEILTLQRDLKRVNDDITRITEYMQDVIDECKQLRSDANSVSKLKMDIANLKGQLQSKISELDSSYMLNQGRWMYYIRESDIENNLSSKIEELRTLKS</sequence>
<reference evidence="1 2" key="2">
    <citation type="submission" date="2017-10" db="EMBL/GenBank/DDBJ databases">
        <title>Extensive intraspecific genome diversity in a model arbuscular mycorrhizal fungus.</title>
        <authorList>
            <person name="Chen E.C.H."/>
            <person name="Morin E."/>
            <person name="Baudet D."/>
            <person name="Noel J."/>
            <person name="Ndikumana S."/>
            <person name="Charron P."/>
            <person name="St-Onge C."/>
            <person name="Giorgi J."/>
            <person name="Grigoriev I.V."/>
            <person name="Roux C."/>
            <person name="Martin F.M."/>
            <person name="Corradi N."/>
        </authorList>
    </citation>
    <scope>NUCLEOTIDE SEQUENCE [LARGE SCALE GENOMIC DNA]</scope>
    <source>
        <strain evidence="1 2">C2</strain>
    </source>
</reference>
<dbReference type="Proteomes" id="UP000233469">
    <property type="component" value="Unassembled WGS sequence"/>
</dbReference>